<evidence type="ECO:0000256" key="1">
    <source>
        <dbReference type="SAM" id="Phobius"/>
    </source>
</evidence>
<reference evidence="4" key="1">
    <citation type="submission" date="2016-10" db="EMBL/GenBank/DDBJ databases">
        <authorList>
            <person name="Varghese N."/>
            <person name="Submissions S."/>
        </authorList>
    </citation>
    <scope>NUCLEOTIDE SEQUENCE [LARGE SCALE GENOMIC DNA]</scope>
    <source>
        <strain evidence="4">DSM 26922</strain>
    </source>
</reference>
<organism evidence="3 4">
    <name type="scientific">Litoreibacter albidus</name>
    <dbReference type="NCBI Taxonomy" id="670155"/>
    <lineage>
        <taxon>Bacteria</taxon>
        <taxon>Pseudomonadati</taxon>
        <taxon>Pseudomonadota</taxon>
        <taxon>Alphaproteobacteria</taxon>
        <taxon>Rhodobacterales</taxon>
        <taxon>Roseobacteraceae</taxon>
        <taxon>Litoreibacter</taxon>
    </lineage>
</organism>
<feature type="transmembrane region" description="Helical" evidence="1">
    <location>
        <begin position="51"/>
        <end position="77"/>
    </location>
</feature>
<name>A0A1H2XC76_9RHOB</name>
<evidence type="ECO:0000313" key="3">
    <source>
        <dbReference type="EMBL" id="SDW90503.1"/>
    </source>
</evidence>
<sequence length="191" mass="20955">MKRLYNWTLSLADHPYAMWALVIVAFTESSFFPIPPDLLMIPMIIARPSKAFLIAGVAMAASVIGGLMGYAIGALAFEQIGRPILEALGKGDAALEFNSRFNDMGFWPVLIAGMTPFPYKVITIMSGWTGMPLGTFIVTSIIARGARFFIVAGLLWKFGDPIRNFIEKRLGLVFTAFIVVLLAGFALVRFL</sequence>
<dbReference type="Proteomes" id="UP000199441">
    <property type="component" value="Unassembled WGS sequence"/>
</dbReference>
<proteinExistence type="predicted"/>
<evidence type="ECO:0000313" key="4">
    <source>
        <dbReference type="Proteomes" id="UP000199441"/>
    </source>
</evidence>
<keyword evidence="4" id="KW-1185">Reference proteome</keyword>
<feature type="transmembrane region" description="Helical" evidence="1">
    <location>
        <begin position="133"/>
        <end position="158"/>
    </location>
</feature>
<dbReference type="Pfam" id="PF09335">
    <property type="entry name" value="VTT_dom"/>
    <property type="match status" value="1"/>
</dbReference>
<dbReference type="OrthoDB" id="9810270at2"/>
<dbReference type="InterPro" id="IPR032816">
    <property type="entry name" value="VTT_dom"/>
</dbReference>
<dbReference type="PANTHER" id="PTHR42709:SF11">
    <property type="entry name" value="DEDA FAMILY PROTEIN"/>
    <property type="match status" value="1"/>
</dbReference>
<accession>A0A1H2XC76</accession>
<feature type="domain" description="VTT" evidence="2">
    <location>
        <begin position="52"/>
        <end position="154"/>
    </location>
</feature>
<dbReference type="EMBL" id="FNOI01000003">
    <property type="protein sequence ID" value="SDW90503.1"/>
    <property type="molecule type" value="Genomic_DNA"/>
</dbReference>
<dbReference type="STRING" id="670155.SAMN04488001_1935"/>
<dbReference type="PANTHER" id="PTHR42709">
    <property type="entry name" value="ALKALINE PHOSPHATASE LIKE PROTEIN"/>
    <property type="match status" value="1"/>
</dbReference>
<dbReference type="AlphaFoldDB" id="A0A1H2XC76"/>
<dbReference type="InterPro" id="IPR051311">
    <property type="entry name" value="DedA_domain"/>
</dbReference>
<dbReference type="GO" id="GO:0005886">
    <property type="term" value="C:plasma membrane"/>
    <property type="evidence" value="ECO:0007669"/>
    <property type="project" value="TreeGrafter"/>
</dbReference>
<protein>
    <submittedName>
        <fullName evidence="3">Membrane protein YqaA, SNARE-associated domain</fullName>
    </submittedName>
</protein>
<keyword evidence="1" id="KW-0472">Membrane</keyword>
<gene>
    <name evidence="3" type="ORF">SAMN04488001_1935</name>
</gene>
<feature type="transmembrane region" description="Helical" evidence="1">
    <location>
        <begin position="16"/>
        <end position="39"/>
    </location>
</feature>
<feature type="transmembrane region" description="Helical" evidence="1">
    <location>
        <begin position="170"/>
        <end position="190"/>
    </location>
</feature>
<evidence type="ECO:0000259" key="2">
    <source>
        <dbReference type="Pfam" id="PF09335"/>
    </source>
</evidence>
<dbReference type="RefSeq" id="WP_089946726.1">
    <property type="nucleotide sequence ID" value="NZ_FNOI01000003.1"/>
</dbReference>
<keyword evidence="1" id="KW-0812">Transmembrane</keyword>
<keyword evidence="1" id="KW-1133">Transmembrane helix</keyword>